<dbReference type="EMBL" id="GBXM01037930">
    <property type="protein sequence ID" value="JAH70647.1"/>
    <property type="molecule type" value="Transcribed_RNA"/>
</dbReference>
<protein>
    <submittedName>
        <fullName evidence="1">Uncharacterized protein</fullName>
    </submittedName>
</protein>
<sequence>MPGHATYTTQAMAFIDTQCNKPMYCMLNLCKSILNYGKPLGAEHLPAYSNSISSI</sequence>
<name>A0A0E9UXV5_ANGAN</name>
<reference evidence="1" key="1">
    <citation type="submission" date="2014-11" db="EMBL/GenBank/DDBJ databases">
        <authorList>
            <person name="Amaro Gonzalez C."/>
        </authorList>
    </citation>
    <scope>NUCLEOTIDE SEQUENCE</scope>
</reference>
<organism evidence="1">
    <name type="scientific">Anguilla anguilla</name>
    <name type="common">European freshwater eel</name>
    <name type="synonym">Muraena anguilla</name>
    <dbReference type="NCBI Taxonomy" id="7936"/>
    <lineage>
        <taxon>Eukaryota</taxon>
        <taxon>Metazoa</taxon>
        <taxon>Chordata</taxon>
        <taxon>Craniata</taxon>
        <taxon>Vertebrata</taxon>
        <taxon>Euteleostomi</taxon>
        <taxon>Actinopterygii</taxon>
        <taxon>Neopterygii</taxon>
        <taxon>Teleostei</taxon>
        <taxon>Anguilliformes</taxon>
        <taxon>Anguillidae</taxon>
        <taxon>Anguilla</taxon>
    </lineage>
</organism>
<dbReference type="AlphaFoldDB" id="A0A0E9UXV5"/>
<evidence type="ECO:0000313" key="1">
    <source>
        <dbReference type="EMBL" id="JAH70647.1"/>
    </source>
</evidence>
<accession>A0A0E9UXV5</accession>
<proteinExistence type="predicted"/>
<reference evidence="1" key="2">
    <citation type="journal article" date="2015" name="Fish Shellfish Immunol.">
        <title>Early steps in the European eel (Anguilla anguilla)-Vibrio vulnificus interaction in the gills: Role of the RtxA13 toxin.</title>
        <authorList>
            <person name="Callol A."/>
            <person name="Pajuelo D."/>
            <person name="Ebbesson L."/>
            <person name="Teles M."/>
            <person name="MacKenzie S."/>
            <person name="Amaro C."/>
        </authorList>
    </citation>
    <scope>NUCLEOTIDE SEQUENCE</scope>
</reference>